<dbReference type="PANTHER" id="PTHR48043">
    <property type="entry name" value="EG:EG0003.4 PROTEIN-RELATED"/>
    <property type="match status" value="1"/>
</dbReference>
<dbReference type="AlphaFoldDB" id="A0A2P4QTH9"/>
<keyword evidence="4" id="KW-0812">Transmembrane</keyword>
<proteinExistence type="inferred from homology"/>
<dbReference type="PANTHER" id="PTHR48043:SF145">
    <property type="entry name" value="FI06409P-RELATED"/>
    <property type="match status" value="1"/>
</dbReference>
<evidence type="ECO:0000256" key="4">
    <source>
        <dbReference type="SAM" id="Phobius"/>
    </source>
</evidence>
<dbReference type="Gene3D" id="3.40.50.2000">
    <property type="entry name" value="Glycogen Phosphorylase B"/>
    <property type="match status" value="2"/>
</dbReference>
<keyword evidence="4" id="KW-0472">Membrane</keyword>
<dbReference type="EMBL" id="AUPC02000014">
    <property type="protein sequence ID" value="POG80953.1"/>
    <property type="molecule type" value="Genomic_DNA"/>
</dbReference>
<keyword evidence="4" id="KW-1133">Transmembrane helix</keyword>
<evidence type="ECO:0000313" key="5">
    <source>
        <dbReference type="EMBL" id="POG80953.1"/>
    </source>
</evidence>
<gene>
    <name evidence="5" type="ORF">GLOIN_2v1511775</name>
</gene>
<comment type="caution">
    <text evidence="5">The sequence shown here is derived from an EMBL/GenBank/DDBJ whole genome shotgun (WGS) entry which is preliminary data.</text>
</comment>
<dbReference type="InterPro" id="IPR002213">
    <property type="entry name" value="UDP_glucos_trans"/>
</dbReference>
<accession>A0A2P4QTH9</accession>
<keyword evidence="1 3" id="KW-0328">Glycosyltransferase</keyword>
<evidence type="ECO:0000256" key="2">
    <source>
        <dbReference type="ARBA" id="ARBA00022679"/>
    </source>
</evidence>
<dbReference type="PROSITE" id="PS00375">
    <property type="entry name" value="UDPGT"/>
    <property type="match status" value="1"/>
</dbReference>
<organism evidence="5 6">
    <name type="scientific">Rhizophagus irregularis (strain DAOM 181602 / DAOM 197198 / MUCL 43194)</name>
    <name type="common">Arbuscular mycorrhizal fungus</name>
    <name type="synonym">Glomus intraradices</name>
    <dbReference type="NCBI Taxonomy" id="747089"/>
    <lineage>
        <taxon>Eukaryota</taxon>
        <taxon>Fungi</taxon>
        <taxon>Fungi incertae sedis</taxon>
        <taxon>Mucoromycota</taxon>
        <taxon>Glomeromycotina</taxon>
        <taxon>Glomeromycetes</taxon>
        <taxon>Glomerales</taxon>
        <taxon>Glomeraceae</taxon>
        <taxon>Rhizophagus</taxon>
    </lineage>
</organism>
<dbReference type="SUPFAM" id="SSF53756">
    <property type="entry name" value="UDP-Glycosyltransferase/glycogen phosphorylase"/>
    <property type="match status" value="1"/>
</dbReference>
<dbReference type="SMR" id="A0A2P4QTH9"/>
<dbReference type="VEuPathDB" id="FungiDB:RhiirFUN_004099"/>
<dbReference type="Pfam" id="PF00201">
    <property type="entry name" value="UDPGT"/>
    <property type="match status" value="1"/>
</dbReference>
<evidence type="ECO:0000313" key="6">
    <source>
        <dbReference type="Proteomes" id="UP000018888"/>
    </source>
</evidence>
<dbReference type="GO" id="GO:0008194">
    <property type="term" value="F:UDP-glycosyltransferase activity"/>
    <property type="evidence" value="ECO:0007669"/>
    <property type="project" value="InterPro"/>
</dbReference>
<evidence type="ECO:0000256" key="1">
    <source>
        <dbReference type="ARBA" id="ARBA00022676"/>
    </source>
</evidence>
<dbReference type="Proteomes" id="UP000018888">
    <property type="component" value="Unassembled WGS sequence"/>
</dbReference>
<dbReference type="InterPro" id="IPR035595">
    <property type="entry name" value="UDP_glycos_trans_CS"/>
</dbReference>
<keyword evidence="2 3" id="KW-0808">Transferase</keyword>
<name>A0A2P4QTH9_RHIID</name>
<reference evidence="5 6" key="2">
    <citation type="journal article" date="2018" name="New Phytol.">
        <title>High intraspecific genome diversity in the model arbuscular mycorrhizal symbiont Rhizophagus irregularis.</title>
        <authorList>
            <person name="Chen E.C.H."/>
            <person name="Morin E."/>
            <person name="Beaudet D."/>
            <person name="Noel J."/>
            <person name="Yildirir G."/>
            <person name="Ndikumana S."/>
            <person name="Charron P."/>
            <person name="St-Onge C."/>
            <person name="Giorgi J."/>
            <person name="Kruger M."/>
            <person name="Marton T."/>
            <person name="Ropars J."/>
            <person name="Grigoriev I.V."/>
            <person name="Hainaut M."/>
            <person name="Henrissat B."/>
            <person name="Roux C."/>
            <person name="Martin F."/>
            <person name="Corradi N."/>
        </authorList>
    </citation>
    <scope>NUCLEOTIDE SEQUENCE [LARGE SCALE GENOMIC DNA]</scope>
    <source>
        <strain evidence="5 6">DAOM 197198</strain>
    </source>
</reference>
<keyword evidence="6" id="KW-1185">Reference proteome</keyword>
<protein>
    <submittedName>
        <fullName evidence="5">Glycosyltransferase family 1 protein</fullName>
    </submittedName>
</protein>
<evidence type="ECO:0000256" key="3">
    <source>
        <dbReference type="RuleBase" id="RU003718"/>
    </source>
</evidence>
<comment type="similarity">
    <text evidence="3">Belongs to the UDP-glycosyltransferase family.</text>
</comment>
<sequence length="558" mass="63222">MLINNKMIKKNFIVLLSILILFLNQIYATYDYVPRSADIDRSPKNILVGSFIGGRSHLKPMLDITTILSERGYNVILLTKGNYTPSSEYPTVKQISLGPALNYKELMKSHIHKDVDFNGMMKFVKLSLESYRENYEKYINIAKDNNIDLFFCDTLVNDVCLDAAHTLKKPVIGFSSSIYFTAPVSYKSDPLYGCNISLENEPFLKRFKCIAMHPFQVYFAAHSFIDQLNDIRKKINVEPGLIALGNSPRIPFYLVDGFFGFDLPQSLPSNVQEIGPVLSDDYPPLTPELSNFMNTHKRVLYVAFGTHFFTTTENNNKLLQSFIEAINKNIIDGVVWALVETSKDSYSSTLNLTDGTQVQTSPILNNEHPHIHIAAFAPQFSILNHTNTKLFFSHGGAGSSHESLYTGTPMLILPFGSDQMGNADKLKSAGVALTLYKFTLDVNDIINKIDFLLRDENVKKNSKRIEILSKINSKRKYRAADLIEYILHSSSIYEGIDKEFLKEWIPAESRMGFIKKYNYDVYGALLSIILGFIGGILWITFKLIGFIIVSSNQKQKYE</sequence>
<dbReference type="CDD" id="cd03784">
    <property type="entry name" value="GT1_Gtf-like"/>
    <property type="match status" value="1"/>
</dbReference>
<reference evidence="5 6" key="1">
    <citation type="journal article" date="2013" name="Proc. Natl. Acad. Sci. U.S.A.">
        <title>Genome of an arbuscular mycorrhizal fungus provides insight into the oldest plant symbiosis.</title>
        <authorList>
            <person name="Tisserant E."/>
            <person name="Malbreil M."/>
            <person name="Kuo A."/>
            <person name="Kohler A."/>
            <person name="Symeonidi A."/>
            <person name="Balestrini R."/>
            <person name="Charron P."/>
            <person name="Duensing N."/>
            <person name="Frei Dit Frey N."/>
            <person name="Gianinazzi-Pearson V."/>
            <person name="Gilbert L.B."/>
            <person name="Handa Y."/>
            <person name="Herr J.R."/>
            <person name="Hijri M."/>
            <person name="Koul R."/>
            <person name="Kawaguchi M."/>
            <person name="Krajinski F."/>
            <person name="Lammers P.J."/>
            <person name="Masclaux F.G."/>
            <person name="Murat C."/>
            <person name="Morin E."/>
            <person name="Ndikumana S."/>
            <person name="Pagni M."/>
            <person name="Petitpierre D."/>
            <person name="Requena N."/>
            <person name="Rosikiewicz P."/>
            <person name="Riley R."/>
            <person name="Saito K."/>
            <person name="San Clemente H."/>
            <person name="Shapiro H."/>
            <person name="van Tuinen D."/>
            <person name="Becard G."/>
            <person name="Bonfante P."/>
            <person name="Paszkowski U."/>
            <person name="Shachar-Hill Y.Y."/>
            <person name="Tuskan G.A."/>
            <person name="Young P.W."/>
            <person name="Sanders I.R."/>
            <person name="Henrissat B."/>
            <person name="Rensing S.A."/>
            <person name="Grigoriev I.V."/>
            <person name="Corradi N."/>
            <person name="Roux C."/>
            <person name="Martin F."/>
        </authorList>
    </citation>
    <scope>NUCLEOTIDE SEQUENCE [LARGE SCALE GENOMIC DNA]</scope>
    <source>
        <strain evidence="5 6">DAOM 197198</strain>
    </source>
</reference>
<feature type="transmembrane region" description="Helical" evidence="4">
    <location>
        <begin position="521"/>
        <end position="549"/>
    </location>
</feature>
<dbReference type="InterPro" id="IPR050271">
    <property type="entry name" value="UDP-glycosyltransferase"/>
</dbReference>